<dbReference type="InterPro" id="IPR029787">
    <property type="entry name" value="Nucleotide_cyclase"/>
</dbReference>
<feature type="compositionally biased region" description="Basic and acidic residues" evidence="1">
    <location>
        <begin position="61"/>
        <end position="74"/>
    </location>
</feature>
<evidence type="ECO:0000313" key="4">
    <source>
        <dbReference type="Proteomes" id="UP001041814"/>
    </source>
</evidence>
<dbReference type="Pfam" id="PF00990">
    <property type="entry name" value="GGDEF"/>
    <property type="match status" value="1"/>
</dbReference>
<keyword evidence="4" id="KW-1185">Reference proteome</keyword>
<evidence type="ECO:0000259" key="2">
    <source>
        <dbReference type="PROSITE" id="PS50887"/>
    </source>
</evidence>
<feature type="domain" description="GGDEF" evidence="2">
    <location>
        <begin position="100"/>
        <end position="232"/>
    </location>
</feature>
<dbReference type="PANTHER" id="PTHR46663">
    <property type="entry name" value="DIGUANYLATE CYCLASE DGCT-RELATED"/>
    <property type="match status" value="1"/>
</dbReference>
<dbReference type="PROSITE" id="PS50887">
    <property type="entry name" value="GGDEF"/>
    <property type="match status" value="1"/>
</dbReference>
<dbReference type="RefSeq" id="WP_200378849.1">
    <property type="nucleotide sequence ID" value="NZ_NRRU01000042.1"/>
</dbReference>
<name>A0ABS1DV43_RUBGE</name>
<dbReference type="SUPFAM" id="SSF55073">
    <property type="entry name" value="Nucleotide cyclase"/>
    <property type="match status" value="1"/>
</dbReference>
<proteinExistence type="predicted"/>
<accession>A0ABS1DV43</accession>
<dbReference type="InterPro" id="IPR052163">
    <property type="entry name" value="DGC-Regulatory_Protein"/>
</dbReference>
<dbReference type="NCBIfam" id="TIGR00254">
    <property type="entry name" value="GGDEF"/>
    <property type="match status" value="1"/>
</dbReference>
<gene>
    <name evidence="3" type="ORF">CKO43_12545</name>
</gene>
<reference evidence="3" key="2">
    <citation type="journal article" date="2020" name="Microorganisms">
        <title>Osmotic Adaptation and Compatible Solute Biosynthesis of Phototrophic Bacteria as Revealed from Genome Analyses.</title>
        <authorList>
            <person name="Imhoff J.F."/>
            <person name="Rahn T."/>
            <person name="Kunzel S."/>
            <person name="Keller A."/>
            <person name="Neulinger S.C."/>
        </authorList>
    </citation>
    <scope>NUCLEOTIDE SEQUENCE</scope>
    <source>
        <strain evidence="3">IM 151</strain>
    </source>
</reference>
<dbReference type="CDD" id="cd01949">
    <property type="entry name" value="GGDEF"/>
    <property type="match status" value="1"/>
</dbReference>
<feature type="compositionally biased region" description="Low complexity" evidence="1">
    <location>
        <begin position="49"/>
        <end position="60"/>
    </location>
</feature>
<dbReference type="Proteomes" id="UP001041814">
    <property type="component" value="Unassembled WGS sequence"/>
</dbReference>
<comment type="caution">
    <text evidence="3">The sequence shown here is derived from an EMBL/GenBank/DDBJ whole genome shotgun (WGS) entry which is preliminary data.</text>
</comment>
<evidence type="ECO:0000256" key="1">
    <source>
        <dbReference type="SAM" id="MobiDB-lite"/>
    </source>
</evidence>
<dbReference type="InterPro" id="IPR000160">
    <property type="entry name" value="GGDEF_dom"/>
</dbReference>
<organism evidence="3 4">
    <name type="scientific">Rubrivivax gelatinosus</name>
    <name type="common">Rhodocyclus gelatinosus</name>
    <name type="synonym">Rhodopseudomonas gelatinosa</name>
    <dbReference type="NCBI Taxonomy" id="28068"/>
    <lineage>
        <taxon>Bacteria</taxon>
        <taxon>Pseudomonadati</taxon>
        <taxon>Pseudomonadota</taxon>
        <taxon>Betaproteobacteria</taxon>
        <taxon>Burkholderiales</taxon>
        <taxon>Sphaerotilaceae</taxon>
        <taxon>Rubrivivax</taxon>
    </lineage>
</organism>
<feature type="region of interest" description="Disordered" evidence="1">
    <location>
        <begin position="46"/>
        <end position="76"/>
    </location>
</feature>
<dbReference type="Gene3D" id="3.30.70.270">
    <property type="match status" value="1"/>
</dbReference>
<dbReference type="InterPro" id="IPR043128">
    <property type="entry name" value="Rev_trsase/Diguanyl_cyclase"/>
</dbReference>
<dbReference type="EMBL" id="NRRU01000042">
    <property type="protein sequence ID" value="MBK1713608.1"/>
    <property type="molecule type" value="Genomic_DNA"/>
</dbReference>
<dbReference type="SMART" id="SM00267">
    <property type="entry name" value="GGDEF"/>
    <property type="match status" value="1"/>
</dbReference>
<sequence length="255" mass="27620">MDAGDLQTLLAAIAWRLRTRADDNALACSALREIVRECAQDLQRLGPEAQSQGQALAQSQDNERRERRRAEHDSLTALPNRSRFDSQLSDQLESRSRPSRSLAVLFLDLDQFKAINDRHGHAVGDALLRVVALRLQRAVRVGDVVCRLGGDEFGCLVSGPIERRAVARLAGKLIAAVAAPFRIGRLELSVRPSVGIAMCPTDGDSASVLLQRADAAMFRAKQQPSGMAFYEPVADVPNRSPAAVAPAALTWAAAH</sequence>
<reference evidence="3" key="1">
    <citation type="submission" date="2017-08" db="EMBL/GenBank/DDBJ databases">
        <authorList>
            <person name="Imhoff J.F."/>
            <person name="Rahn T."/>
            <person name="Kuenzel S."/>
            <person name="Neulinger S.C."/>
        </authorList>
    </citation>
    <scope>NUCLEOTIDE SEQUENCE</scope>
    <source>
        <strain evidence="3">IM 151</strain>
    </source>
</reference>
<dbReference type="PANTHER" id="PTHR46663:SF2">
    <property type="entry name" value="GGDEF DOMAIN-CONTAINING PROTEIN"/>
    <property type="match status" value="1"/>
</dbReference>
<protein>
    <recommendedName>
        <fullName evidence="2">GGDEF domain-containing protein</fullName>
    </recommendedName>
</protein>
<evidence type="ECO:0000313" key="3">
    <source>
        <dbReference type="EMBL" id="MBK1713608.1"/>
    </source>
</evidence>